<gene>
    <name evidence="2" type="ORF">Pyxpy01_00113</name>
</gene>
<protein>
    <submittedName>
        <fullName evidence="2">Uncharacterized protein</fullName>
    </submittedName>
</protein>
<keyword evidence="1" id="KW-0812">Transmembrane</keyword>
<feature type="transmembrane region" description="Helical" evidence="1">
    <location>
        <begin position="107"/>
        <end position="126"/>
    </location>
</feature>
<name>A0AAU6VXX6_9VIRU</name>
<dbReference type="EMBL" id="PP179310">
    <property type="protein sequence ID" value="XAI69411.1"/>
    <property type="molecule type" value="Genomic_DNA"/>
</dbReference>
<accession>A0AAU6VXX6</accession>
<evidence type="ECO:0000313" key="2">
    <source>
        <dbReference type="EMBL" id="XAI69411.1"/>
    </source>
</evidence>
<keyword evidence="1" id="KW-1133">Transmembrane helix</keyword>
<reference evidence="2" key="1">
    <citation type="journal article" date="2024" name="J. Gen. Virol.">
        <title>Novel phages of Pseudomonas syringae unveil numerous potential auxiliary metabolic genes.</title>
        <authorList>
            <person name="Feltin C."/>
            <person name="Garneau J.R."/>
            <person name="Morris C.E."/>
            <person name="Berard A."/>
            <person name="Torres-Barcelo C."/>
        </authorList>
    </citation>
    <scope>NUCLEOTIDE SEQUENCE</scope>
</reference>
<keyword evidence="1" id="KW-0472">Membrane</keyword>
<proteinExistence type="predicted"/>
<evidence type="ECO:0000256" key="1">
    <source>
        <dbReference type="SAM" id="Phobius"/>
    </source>
</evidence>
<sequence length="128" mass="14479">MAGLRRAEKPKAPPRPKVKVKPPLHQRILGHGAVEVDTIEGLRIELERALSFDLIEYDTYLDCHEALDIREAKAKTALLKATGRYVKPEKTVTINVTRYTSKPMPRWKVKLICVVAAVIVFKFLGFKA</sequence>
<organism evidence="2">
    <name type="scientific">Pseudomonas phage Pyxpy01</name>
    <dbReference type="NCBI Taxonomy" id="3138546"/>
    <lineage>
        <taxon>Viruses</taxon>
    </lineage>
</organism>